<dbReference type="EMBL" id="JARRAF010000079">
    <property type="protein sequence ID" value="MDK2126981.1"/>
    <property type="molecule type" value="Genomic_DNA"/>
</dbReference>
<dbReference type="RefSeq" id="WP_284103304.1">
    <property type="nucleotide sequence ID" value="NZ_JARRAF010000079.1"/>
</dbReference>
<evidence type="ECO:0000313" key="2">
    <source>
        <dbReference type="Proteomes" id="UP001172778"/>
    </source>
</evidence>
<gene>
    <name evidence="1" type="ORF">PZA18_23335</name>
</gene>
<organism evidence="1 2">
    <name type="scientific">Parachitinimonas caeni</name>
    <dbReference type="NCBI Taxonomy" id="3031301"/>
    <lineage>
        <taxon>Bacteria</taxon>
        <taxon>Pseudomonadati</taxon>
        <taxon>Pseudomonadota</taxon>
        <taxon>Betaproteobacteria</taxon>
        <taxon>Neisseriales</taxon>
        <taxon>Chitinibacteraceae</taxon>
        <taxon>Parachitinimonas</taxon>
    </lineage>
</organism>
<reference evidence="1" key="1">
    <citation type="submission" date="2023-03" db="EMBL/GenBank/DDBJ databases">
        <title>Chitinimonas shenzhenensis gen. nov., sp. nov., a novel member of family Burkholderiaceae isolated from activated sludge collected in Shen Zhen, China.</title>
        <authorList>
            <person name="Wang X."/>
        </authorList>
    </citation>
    <scope>NUCLEOTIDE SEQUENCE</scope>
    <source>
        <strain evidence="1">DQS-5</strain>
    </source>
</reference>
<sequence length="155" mass="16625">MMSESESLPATVLRRWGEQLADVGSRLSAGQMLINMGETALPILAGILDGTACNRFGVPYRRFGPVIESVLHIAGALGAVALPLAPAIREEVKAGRAAAIRALTAQGVLELETVEVLREVIRTPRGGQDFDWVIEASHALARYGFAKELDRKHPG</sequence>
<name>A0ABT7E3T7_9NEIS</name>
<evidence type="ECO:0000313" key="1">
    <source>
        <dbReference type="EMBL" id="MDK2126981.1"/>
    </source>
</evidence>
<accession>A0ABT7E3T7</accession>
<comment type="caution">
    <text evidence="1">The sequence shown here is derived from an EMBL/GenBank/DDBJ whole genome shotgun (WGS) entry which is preliminary data.</text>
</comment>
<dbReference type="Proteomes" id="UP001172778">
    <property type="component" value="Unassembled WGS sequence"/>
</dbReference>
<proteinExistence type="predicted"/>
<keyword evidence="2" id="KW-1185">Reference proteome</keyword>
<protein>
    <submittedName>
        <fullName evidence="1">Uncharacterized protein</fullName>
    </submittedName>
</protein>